<name>A0A7C6A7Z7_UNCW3</name>
<dbReference type="EMBL" id="DTLI01000019">
    <property type="protein sequence ID" value="HHS51385.1"/>
    <property type="molecule type" value="Genomic_DNA"/>
</dbReference>
<protein>
    <recommendedName>
        <fullName evidence="2">T9SS type A sorting domain-containing protein</fullName>
    </recommendedName>
</protein>
<comment type="caution">
    <text evidence="1">The sequence shown here is derived from an EMBL/GenBank/DDBJ whole genome shotgun (WGS) entry which is preliminary data.</text>
</comment>
<accession>A0A7C6A7Z7</accession>
<dbReference type="AlphaFoldDB" id="A0A7C6A7Z7"/>
<proteinExistence type="predicted"/>
<gene>
    <name evidence="1" type="ORF">ENW73_00755</name>
</gene>
<organism evidence="1">
    <name type="scientific">candidate division WOR-3 bacterium</name>
    <dbReference type="NCBI Taxonomy" id="2052148"/>
    <lineage>
        <taxon>Bacteria</taxon>
        <taxon>Bacteria division WOR-3</taxon>
    </lineage>
</organism>
<reference evidence="1" key="1">
    <citation type="journal article" date="2020" name="mSystems">
        <title>Genome- and Community-Level Interaction Insights into Carbon Utilization and Element Cycling Functions of Hydrothermarchaeota in Hydrothermal Sediment.</title>
        <authorList>
            <person name="Zhou Z."/>
            <person name="Liu Y."/>
            <person name="Xu W."/>
            <person name="Pan J."/>
            <person name="Luo Z.H."/>
            <person name="Li M."/>
        </authorList>
    </citation>
    <scope>NUCLEOTIDE SEQUENCE [LARGE SCALE GENOMIC DNA]</scope>
    <source>
        <strain evidence="1">SpSt-876</strain>
    </source>
</reference>
<evidence type="ECO:0008006" key="2">
    <source>
        <dbReference type="Google" id="ProtNLM"/>
    </source>
</evidence>
<sequence length="41" mass="4606">MIKEVALTGTDKEIKIPLKGINQGIYFLQLGKETKKFLVAK</sequence>
<evidence type="ECO:0000313" key="1">
    <source>
        <dbReference type="EMBL" id="HHS51385.1"/>
    </source>
</evidence>